<feature type="compositionally biased region" description="Polar residues" evidence="5">
    <location>
        <begin position="789"/>
        <end position="802"/>
    </location>
</feature>
<keyword evidence="3" id="KW-0597">Phosphoprotein</keyword>
<proteinExistence type="predicted"/>
<evidence type="ECO:0000313" key="7">
    <source>
        <dbReference type="EMBL" id="CAG9572571.1"/>
    </source>
</evidence>
<evidence type="ECO:0000256" key="1">
    <source>
        <dbReference type="ARBA" id="ARBA00004496"/>
    </source>
</evidence>
<keyword evidence="8" id="KW-1185">Reference proteome</keyword>
<gene>
    <name evidence="7" type="ORF">DCHRY22_LOCUS10102</name>
</gene>
<dbReference type="PANTHER" id="PTHR45872:SF2">
    <property type="entry name" value="RHO GUANINE NUCLEOTIDE EXCHANGE FACTOR 2, ISOFORM D"/>
    <property type="match status" value="1"/>
</dbReference>
<protein>
    <submittedName>
        <fullName evidence="7">(African queen) hypothetical protein</fullName>
    </submittedName>
</protein>
<accession>A0A8J2W5I3</accession>
<organism evidence="7 8">
    <name type="scientific">Danaus chrysippus</name>
    <name type="common">African queen</name>
    <dbReference type="NCBI Taxonomy" id="151541"/>
    <lineage>
        <taxon>Eukaryota</taxon>
        <taxon>Metazoa</taxon>
        <taxon>Ecdysozoa</taxon>
        <taxon>Arthropoda</taxon>
        <taxon>Hexapoda</taxon>
        <taxon>Insecta</taxon>
        <taxon>Pterygota</taxon>
        <taxon>Neoptera</taxon>
        <taxon>Endopterygota</taxon>
        <taxon>Lepidoptera</taxon>
        <taxon>Glossata</taxon>
        <taxon>Ditrysia</taxon>
        <taxon>Papilionoidea</taxon>
        <taxon>Nymphalidae</taxon>
        <taxon>Danainae</taxon>
        <taxon>Danaini</taxon>
        <taxon>Danaina</taxon>
        <taxon>Danaus</taxon>
        <taxon>Anosia</taxon>
    </lineage>
</organism>
<dbReference type="Gene3D" id="2.30.29.30">
    <property type="entry name" value="Pleckstrin-homology domain (PH domain)/Phosphotyrosine-binding domain (PTB)"/>
    <property type="match status" value="1"/>
</dbReference>
<feature type="region of interest" description="Disordered" evidence="5">
    <location>
        <begin position="781"/>
        <end position="802"/>
    </location>
</feature>
<evidence type="ECO:0000259" key="6">
    <source>
        <dbReference type="PROSITE" id="PS50010"/>
    </source>
</evidence>
<dbReference type="GO" id="GO:0007186">
    <property type="term" value="P:G protein-coupled receptor signaling pathway"/>
    <property type="evidence" value="ECO:0007669"/>
    <property type="project" value="TreeGrafter"/>
</dbReference>
<dbReference type="SMART" id="SM00325">
    <property type="entry name" value="RhoGEF"/>
    <property type="match status" value="1"/>
</dbReference>
<keyword evidence="4" id="KW-0175">Coiled coil</keyword>
<dbReference type="Proteomes" id="UP000789524">
    <property type="component" value="Unassembled WGS sequence"/>
</dbReference>
<dbReference type="GO" id="GO:0001664">
    <property type="term" value="F:G protein-coupled receptor binding"/>
    <property type="evidence" value="ECO:0007669"/>
    <property type="project" value="TreeGrafter"/>
</dbReference>
<feature type="compositionally biased region" description="Basic and acidic residues" evidence="5">
    <location>
        <begin position="494"/>
        <end position="533"/>
    </location>
</feature>
<feature type="compositionally biased region" description="Polar residues" evidence="5">
    <location>
        <begin position="469"/>
        <end position="489"/>
    </location>
</feature>
<comment type="subcellular location">
    <subcellularLocation>
        <location evidence="1">Cytoplasm</location>
    </subcellularLocation>
</comment>
<dbReference type="EMBL" id="CAKASE010000068">
    <property type="protein sequence ID" value="CAG9572571.1"/>
    <property type="molecule type" value="Genomic_DNA"/>
</dbReference>
<sequence length="802" mass="88251">MSSQAPPRVSRNVSLPAGRQPPAVGALARRTMSESDLEPGAPTAPSGSSSSSSLSSRSNESNTVAAEQQASQSDWSEEEDPLAAQWSDSLPPALRDSLVLSARIRKRQEVIHELIVSEGSHVRWLKVLGVDFLKPLERQPSLLPAEELRALFPNLPGVRERHNKLYADLRAVRNEATNHVVQIGPVADAMMNTLGEAGYAPCLSKFCRGQRMALDSLRERRRKNKELQAFLAGREQLPRCGRLQLRDLLACVWQRLTKYQLLLESILRTAVECDDEDGDSPEEVARLRSALTVAKDVLHSVDTAIRTAENEHRLRVIQSKLEVRVGVAGAECEELRRLELPQHRLLHEGELFLRTDSKRSAVLALLLADCLVLLQREGDKFVLKPVAQPSHAAMLSPLIKWERVLFRPNAAVKNTFFLMNINGIQMHELSANTAAEYATWVKLIQEAPLARLAETKPIASHGHSRSTDDSGINVSRNPSDASEKSTSSAPPMCESERDVSIERDDKHEEKNTDTEEGSEKRGEEGHAHREERNSVPSVGSNSIHSFSPSTLESSAALVVTPPAHAHHATRVYSHHERLRRLDEVISRTLKAKSAVVAALLGIPDHNYTHLAELAVAETMGQVDICGELPAPRDAEPSADLHTLLLAAQTQANQLSECLSSALSSSEAGLVLARSGRCDSCVRSNREVSPEPQREARVSCREERDTTHDTTDHRLEHLIDGSRSAAALASRLVGGVCGLQSTLAALLAALPAVERDRDQLRAELAVLRDRSDRERRDYLHPADDIFSKGTLEQSFQEHPSNGG</sequence>
<dbReference type="InterPro" id="IPR035899">
    <property type="entry name" value="DBL_dom_sf"/>
</dbReference>
<feature type="compositionally biased region" description="Polar residues" evidence="5">
    <location>
        <begin position="62"/>
        <end position="74"/>
    </location>
</feature>
<dbReference type="Pfam" id="PF17838">
    <property type="entry name" value="PH_16"/>
    <property type="match status" value="1"/>
</dbReference>
<dbReference type="CDD" id="cd00160">
    <property type="entry name" value="RhoGEF"/>
    <property type="match status" value="1"/>
</dbReference>
<feature type="coiled-coil region" evidence="4">
    <location>
        <begin position="742"/>
        <end position="776"/>
    </location>
</feature>
<feature type="compositionally biased region" description="Polar residues" evidence="5">
    <location>
        <begin position="534"/>
        <end position="547"/>
    </location>
</feature>
<dbReference type="AlphaFoldDB" id="A0A8J2W5I3"/>
<comment type="caution">
    <text evidence="7">The sequence shown here is derived from an EMBL/GenBank/DDBJ whole genome shotgun (WGS) entry which is preliminary data.</text>
</comment>
<dbReference type="InterPro" id="IPR041020">
    <property type="entry name" value="PH_16"/>
</dbReference>
<dbReference type="GO" id="GO:0005737">
    <property type="term" value="C:cytoplasm"/>
    <property type="evidence" value="ECO:0007669"/>
    <property type="project" value="UniProtKB-SubCell"/>
</dbReference>
<dbReference type="OrthoDB" id="2272012at2759"/>
<keyword evidence="2" id="KW-0963">Cytoplasm</keyword>
<feature type="region of interest" description="Disordered" evidence="5">
    <location>
        <begin position="682"/>
        <end position="708"/>
    </location>
</feature>
<dbReference type="SUPFAM" id="SSF50729">
    <property type="entry name" value="PH domain-like"/>
    <property type="match status" value="1"/>
</dbReference>
<dbReference type="PROSITE" id="PS50010">
    <property type="entry name" value="DH_2"/>
    <property type="match status" value="1"/>
</dbReference>
<feature type="compositionally biased region" description="Basic and acidic residues" evidence="5">
    <location>
        <begin position="683"/>
        <end position="708"/>
    </location>
</feature>
<evidence type="ECO:0000313" key="8">
    <source>
        <dbReference type="Proteomes" id="UP000789524"/>
    </source>
</evidence>
<evidence type="ECO:0000256" key="5">
    <source>
        <dbReference type="SAM" id="MobiDB-lite"/>
    </source>
</evidence>
<name>A0A8J2W5I3_9NEOP</name>
<feature type="region of interest" description="Disordered" evidence="5">
    <location>
        <begin position="456"/>
        <end position="547"/>
    </location>
</feature>
<dbReference type="Gene3D" id="1.20.900.10">
    <property type="entry name" value="Dbl homology (DH) domain"/>
    <property type="match status" value="1"/>
</dbReference>
<dbReference type="InterPro" id="IPR000219">
    <property type="entry name" value="DH_dom"/>
</dbReference>
<feature type="compositionally biased region" description="Low complexity" evidence="5">
    <location>
        <begin position="46"/>
        <end position="61"/>
    </location>
</feature>
<feature type="domain" description="DH" evidence="6">
    <location>
        <begin position="106"/>
        <end position="304"/>
    </location>
</feature>
<dbReference type="PANTHER" id="PTHR45872">
    <property type="entry name" value="RHO GUANINE NUCLEOTIDE EXCHANGE FACTOR 2, ISOFORM D"/>
    <property type="match status" value="1"/>
</dbReference>
<reference evidence="7" key="1">
    <citation type="submission" date="2021-09" db="EMBL/GenBank/DDBJ databases">
        <authorList>
            <person name="Martin H S."/>
        </authorList>
    </citation>
    <scope>NUCLEOTIDE SEQUENCE</scope>
</reference>
<feature type="region of interest" description="Disordered" evidence="5">
    <location>
        <begin position="1"/>
        <end position="88"/>
    </location>
</feature>
<evidence type="ECO:0000256" key="4">
    <source>
        <dbReference type="SAM" id="Coils"/>
    </source>
</evidence>
<evidence type="ECO:0000256" key="3">
    <source>
        <dbReference type="ARBA" id="ARBA00022553"/>
    </source>
</evidence>
<evidence type="ECO:0000256" key="2">
    <source>
        <dbReference type="ARBA" id="ARBA00022490"/>
    </source>
</evidence>
<dbReference type="GO" id="GO:0005085">
    <property type="term" value="F:guanyl-nucleotide exchange factor activity"/>
    <property type="evidence" value="ECO:0007669"/>
    <property type="project" value="InterPro"/>
</dbReference>
<dbReference type="InterPro" id="IPR011993">
    <property type="entry name" value="PH-like_dom_sf"/>
</dbReference>
<dbReference type="Pfam" id="PF00621">
    <property type="entry name" value="RhoGEF"/>
    <property type="match status" value="1"/>
</dbReference>
<dbReference type="SUPFAM" id="SSF48065">
    <property type="entry name" value="DBL homology domain (DH-domain)"/>
    <property type="match status" value="1"/>
</dbReference>